<dbReference type="AlphaFoldDB" id="W7I4C1"/>
<evidence type="ECO:0000256" key="1">
    <source>
        <dbReference type="SAM" id="MobiDB-lite"/>
    </source>
</evidence>
<feature type="compositionally biased region" description="Pro residues" evidence="1">
    <location>
        <begin position="54"/>
        <end position="64"/>
    </location>
</feature>
<dbReference type="Proteomes" id="UP000024837">
    <property type="component" value="Unassembled WGS sequence"/>
</dbReference>
<dbReference type="HOGENOM" id="CLU_1896137_0_0_1"/>
<accession>W7I4C1</accession>
<keyword evidence="3" id="KW-1185">Reference proteome</keyword>
<evidence type="ECO:0000313" key="2">
    <source>
        <dbReference type="EMBL" id="EWC47297.1"/>
    </source>
</evidence>
<reference evidence="2 3" key="1">
    <citation type="submission" date="2013-05" db="EMBL/GenBank/DDBJ databases">
        <title>Drechslerella stenobrocha genome reveals carnivorous origination and mechanical trapping mechanism of predatory fungi.</title>
        <authorList>
            <person name="Liu X."/>
            <person name="Zhang W."/>
            <person name="Liu K."/>
        </authorList>
    </citation>
    <scope>NUCLEOTIDE SEQUENCE [LARGE SCALE GENOMIC DNA]</scope>
    <source>
        <strain evidence="2 3">248</strain>
    </source>
</reference>
<name>W7I4C1_9PEZI</name>
<gene>
    <name evidence="2" type="ORF">DRE_03416</name>
</gene>
<proteinExistence type="predicted"/>
<evidence type="ECO:0000313" key="3">
    <source>
        <dbReference type="Proteomes" id="UP000024837"/>
    </source>
</evidence>
<dbReference type="EMBL" id="KI966411">
    <property type="protein sequence ID" value="EWC47297.1"/>
    <property type="molecule type" value="Genomic_DNA"/>
</dbReference>
<organism evidence="2 3">
    <name type="scientific">Drechslerella stenobrocha 248</name>
    <dbReference type="NCBI Taxonomy" id="1043628"/>
    <lineage>
        <taxon>Eukaryota</taxon>
        <taxon>Fungi</taxon>
        <taxon>Dikarya</taxon>
        <taxon>Ascomycota</taxon>
        <taxon>Pezizomycotina</taxon>
        <taxon>Orbiliomycetes</taxon>
        <taxon>Orbiliales</taxon>
        <taxon>Orbiliaceae</taxon>
        <taxon>Drechslerella</taxon>
    </lineage>
</organism>
<sequence>MVVELILIVGGIIYFRNRKKRKEEERARQEWYASGHPPSSSPSPAPHQYSRPTSPAPGHKPPAPYANTAPPGAPFIPPPQQQFGPSPAYNPGDYPSYAPPAYGTLQSQGAASGYAGQSRQQDVKNAGSASRP</sequence>
<protein>
    <submittedName>
        <fullName evidence="2">Uncharacterized protein</fullName>
    </submittedName>
</protein>
<feature type="compositionally biased region" description="Pro residues" evidence="1">
    <location>
        <begin position="71"/>
        <end position="80"/>
    </location>
</feature>
<feature type="compositionally biased region" description="Polar residues" evidence="1">
    <location>
        <begin position="104"/>
        <end position="120"/>
    </location>
</feature>
<feature type="region of interest" description="Disordered" evidence="1">
    <location>
        <begin position="18"/>
        <end position="132"/>
    </location>
</feature>